<dbReference type="eggNOG" id="ENOG5032CGZ">
    <property type="taxonomic scope" value="Bacteria"/>
</dbReference>
<protein>
    <submittedName>
        <fullName evidence="2">Uncharacterized protein</fullName>
    </submittedName>
</protein>
<name>I0WK80_9FLAO</name>
<comment type="caution">
    <text evidence="2">The sequence shown here is derived from an EMBL/GenBank/DDBJ whole genome shotgun (WGS) entry which is preliminary data.</text>
</comment>
<dbReference type="OrthoDB" id="1444489at2"/>
<feature type="transmembrane region" description="Helical" evidence="1">
    <location>
        <begin position="7"/>
        <end position="27"/>
    </location>
</feature>
<gene>
    <name evidence="2" type="ORF">W5A_02195</name>
</gene>
<accession>I0WK80</accession>
<sequence>MFSKTNLLATITGGIAMFLLGYLIWGMAMVSFFESHSLNNIMKDPPAIGLIFIANLIQAFAMSTLYNKWSSGTYSTKNGFEFGAWIGIFIGLGLGLLWFSTSELMDTTGTLVEAIIDIIFYGIIGGIIGLTYSKVH</sequence>
<feature type="transmembrane region" description="Helical" evidence="1">
    <location>
        <begin position="79"/>
        <end position="99"/>
    </location>
</feature>
<dbReference type="EMBL" id="AJJU01000002">
    <property type="protein sequence ID" value="EID76796.1"/>
    <property type="molecule type" value="Genomic_DNA"/>
</dbReference>
<evidence type="ECO:0000313" key="2">
    <source>
        <dbReference type="EMBL" id="EID76796.1"/>
    </source>
</evidence>
<organism evidence="2 3">
    <name type="scientific">Imtechella halotolerans K1</name>
    <dbReference type="NCBI Taxonomy" id="946077"/>
    <lineage>
        <taxon>Bacteria</taxon>
        <taxon>Pseudomonadati</taxon>
        <taxon>Bacteroidota</taxon>
        <taxon>Flavobacteriia</taxon>
        <taxon>Flavobacteriales</taxon>
        <taxon>Flavobacteriaceae</taxon>
        <taxon>Imtechella</taxon>
    </lineage>
</organism>
<reference evidence="2 3" key="1">
    <citation type="journal article" date="2012" name="J. Bacteriol.">
        <title>Genome Sequence of the Halotolerant Bacterium Imtechella halotolerans K1T.</title>
        <authorList>
            <person name="Kumar S."/>
            <person name="Vikram S."/>
            <person name="Subramanian S."/>
            <person name="Raghava G.P."/>
            <person name="Pinnaka A.K."/>
        </authorList>
    </citation>
    <scope>NUCLEOTIDE SEQUENCE [LARGE SCALE GENOMIC DNA]</scope>
    <source>
        <strain evidence="2 3">K1</strain>
    </source>
</reference>
<dbReference type="Proteomes" id="UP000005938">
    <property type="component" value="Unassembled WGS sequence"/>
</dbReference>
<dbReference type="STRING" id="946077.W5A_02195"/>
<proteinExistence type="predicted"/>
<keyword evidence="3" id="KW-1185">Reference proteome</keyword>
<keyword evidence="1" id="KW-1133">Transmembrane helix</keyword>
<evidence type="ECO:0000256" key="1">
    <source>
        <dbReference type="SAM" id="Phobius"/>
    </source>
</evidence>
<feature type="transmembrane region" description="Helical" evidence="1">
    <location>
        <begin position="111"/>
        <end position="132"/>
    </location>
</feature>
<dbReference type="AlphaFoldDB" id="I0WK80"/>
<dbReference type="RefSeq" id="WP_008236924.1">
    <property type="nucleotide sequence ID" value="NZ_AJJU01000002.1"/>
</dbReference>
<evidence type="ECO:0000313" key="3">
    <source>
        <dbReference type="Proteomes" id="UP000005938"/>
    </source>
</evidence>
<keyword evidence="1" id="KW-0472">Membrane</keyword>
<keyword evidence="1" id="KW-0812">Transmembrane</keyword>
<feature type="transmembrane region" description="Helical" evidence="1">
    <location>
        <begin position="47"/>
        <end position="67"/>
    </location>
</feature>